<keyword evidence="2" id="KW-1185">Reference proteome</keyword>
<reference evidence="1 2" key="3">
    <citation type="submission" date="2019-09" db="EMBL/GenBank/DDBJ databases">
        <title>Taxonomic note: a critical rebuttal of the proposed division of the genus Arcobacter into six genera, emended descriptions of Arcobacter anaerophilus and the genus Arcobacter, and an assessment of genus-level boundaries for Epsilonproteobacteria using in silico genomic comparator tools.</title>
        <authorList>
            <person name="On S.L.W."/>
            <person name="Miller W.G."/>
            <person name="Biggs P."/>
            <person name="Cornelius A."/>
            <person name="Vandamme P."/>
        </authorList>
    </citation>
    <scope>NUCLEOTIDE SEQUENCE [LARGE SCALE GENOMIC DNA]</scope>
    <source>
        <strain evidence="1 2">LMG 26638</strain>
    </source>
</reference>
<dbReference type="KEGG" id="apai:APAC_0009"/>
<proteinExistence type="predicted"/>
<dbReference type="InterPro" id="IPR027823">
    <property type="entry name" value="DUF4468"/>
</dbReference>
<name>A0A5C2H8J5_9BACT</name>
<dbReference type="RefSeq" id="WP_130232157.1">
    <property type="nucleotide sequence ID" value="NZ_BMEF01000044.1"/>
</dbReference>
<dbReference type="Proteomes" id="UP000322726">
    <property type="component" value="Chromosome"/>
</dbReference>
<dbReference type="OrthoDB" id="6711776at2"/>
<evidence type="ECO:0000313" key="1">
    <source>
        <dbReference type="EMBL" id="QEP33184.1"/>
    </source>
</evidence>
<accession>A0A5C2H8J5</accession>
<reference evidence="1 2" key="2">
    <citation type="submission" date="2019-09" db="EMBL/GenBank/DDBJ databases">
        <title>Complete genome sequencing of four Arcobacter species reveals a diverse suite of mobile elements.</title>
        <authorList>
            <person name="Miller W.G."/>
            <person name="Yee E."/>
            <person name="Bono J.L."/>
        </authorList>
    </citation>
    <scope>NUCLEOTIDE SEQUENCE [LARGE SCALE GENOMIC DNA]</scope>
    <source>
        <strain evidence="1 2">LMG 26638</strain>
    </source>
</reference>
<gene>
    <name evidence="1" type="ORF">APAC_0009</name>
</gene>
<evidence type="ECO:0000313" key="2">
    <source>
        <dbReference type="Proteomes" id="UP000322726"/>
    </source>
</evidence>
<dbReference type="AlphaFoldDB" id="A0A5C2H8J5"/>
<dbReference type="Pfam" id="PF14730">
    <property type="entry name" value="DUF4468"/>
    <property type="match status" value="1"/>
</dbReference>
<dbReference type="Gene3D" id="3.30.530.80">
    <property type="match status" value="1"/>
</dbReference>
<protein>
    <submittedName>
        <fullName evidence="1">DUF4468 domain-containing protein</fullName>
    </submittedName>
</protein>
<dbReference type="EMBL" id="CP035928">
    <property type="protein sequence ID" value="QEP33184.1"/>
    <property type="molecule type" value="Genomic_DNA"/>
</dbReference>
<dbReference type="PROSITE" id="PS51257">
    <property type="entry name" value="PROKAR_LIPOPROTEIN"/>
    <property type="match status" value="1"/>
</dbReference>
<organism evidence="1 2">
    <name type="scientific">Malaciobacter pacificus</name>
    <dbReference type="NCBI Taxonomy" id="1080223"/>
    <lineage>
        <taxon>Bacteria</taxon>
        <taxon>Pseudomonadati</taxon>
        <taxon>Campylobacterota</taxon>
        <taxon>Epsilonproteobacteria</taxon>
        <taxon>Campylobacterales</taxon>
        <taxon>Arcobacteraceae</taxon>
        <taxon>Malaciobacter</taxon>
    </lineage>
</organism>
<sequence length="163" mass="18904">MKFLLKIMIIGVVPLFVFIGCGQPTVPKNQLVYSKIIQHNKNSNEAFEFSKMWLANAFVDSKSVIEYENKDNFTIIGKGIIPKVYYGLTIYGDTKFTITIQNKNNRTKITLDNIKIETYDNINGTLKYDMWNQKQFNYFSIEADKLLTSFKSSLSKKTLNDNW</sequence>
<reference evidence="2" key="1">
    <citation type="submission" date="2019-09" db="EMBL/GenBank/DDBJ databases">
        <title>Complete genome sequencing of four Arcobacter species reveals a diverse suite of mobile elements.</title>
        <authorList>
            <person name="On S.L.W."/>
            <person name="Miller W.G."/>
            <person name="Biggs P."/>
            <person name="Cornelius A."/>
            <person name="Vandamme P."/>
        </authorList>
    </citation>
    <scope>NUCLEOTIDE SEQUENCE [LARGE SCALE GENOMIC DNA]</scope>
    <source>
        <strain evidence="2">LMG 26638</strain>
    </source>
</reference>